<dbReference type="HOGENOM" id="CLU_2411114_0_0_5"/>
<accession>A0A0B7MT63</accession>
<reference evidence="2 3" key="1">
    <citation type="journal article" date="2012" name="J. Bacteriol.">
        <title>Genome sequence of the soybean symbiont Sinorhizobium fredii HH103.</title>
        <authorList>
            <person name="Weidner S."/>
            <person name="Becker A."/>
            <person name="Bonilla I."/>
            <person name="Jaenicke S."/>
            <person name="Lloret J."/>
            <person name="Margaret I."/>
            <person name="Puhler A."/>
            <person name="Ruiz-Sainz J.E."/>
            <person name="Schneiker-Bekel S."/>
            <person name="Szczepanowski R."/>
            <person name="Vinardell J.M."/>
            <person name="Zehner S."/>
            <person name="Gottfert M."/>
        </authorList>
    </citation>
    <scope>NUCLEOTIDE SEQUENCE [LARGE SCALE GENOMIC DNA]</scope>
    <source>
        <strain evidence="2 3">HH103</strain>
        <plasmid evidence="3">pSfHH103e</plasmid>
    </source>
</reference>
<feature type="compositionally biased region" description="Polar residues" evidence="1">
    <location>
        <begin position="18"/>
        <end position="27"/>
    </location>
</feature>
<dbReference type="EMBL" id="HE616899">
    <property type="protein sequence ID" value="CEO91178.1"/>
    <property type="molecule type" value="Genomic_DNA"/>
</dbReference>
<protein>
    <submittedName>
        <fullName evidence="2">Uncharacterized protein</fullName>
    </submittedName>
</protein>
<geneLocation type="plasmid" evidence="2 3">
    <name>pSfHH103e</name>
</geneLocation>
<sequence length="92" mass="10003">MKLDDAGESFRRQADSAMENTPGSPLTNAVHAGNICDAQSSTRGVQGAHDIPAQQCNFKIALGITLVDEPHQAINKLLFVQCWRAERLEARA</sequence>
<dbReference type="KEGG" id="sfh:SFHH103_05744"/>
<gene>
    <name evidence="2" type="ordered locus">SFHH103_05744</name>
</gene>
<feature type="region of interest" description="Disordered" evidence="1">
    <location>
        <begin position="1"/>
        <end position="30"/>
    </location>
</feature>
<evidence type="ECO:0000313" key="3">
    <source>
        <dbReference type="Proteomes" id="UP000007735"/>
    </source>
</evidence>
<dbReference type="Proteomes" id="UP000007735">
    <property type="component" value="Plasmid pSfHH103e"/>
</dbReference>
<evidence type="ECO:0000313" key="2">
    <source>
        <dbReference type="EMBL" id="CEO91178.1"/>
    </source>
</evidence>
<evidence type="ECO:0000256" key="1">
    <source>
        <dbReference type="SAM" id="MobiDB-lite"/>
    </source>
</evidence>
<organism evidence="2 3">
    <name type="scientific">Sinorhizobium fredii (strain HH103)</name>
    <dbReference type="NCBI Taxonomy" id="1117943"/>
    <lineage>
        <taxon>Bacteria</taxon>
        <taxon>Pseudomonadati</taxon>
        <taxon>Pseudomonadota</taxon>
        <taxon>Alphaproteobacteria</taxon>
        <taxon>Hyphomicrobiales</taxon>
        <taxon>Rhizobiaceae</taxon>
        <taxon>Sinorhizobium/Ensifer group</taxon>
        <taxon>Sinorhizobium</taxon>
    </lineage>
</organism>
<proteinExistence type="predicted"/>
<feature type="compositionally biased region" description="Basic and acidic residues" evidence="1">
    <location>
        <begin position="1"/>
        <end position="14"/>
    </location>
</feature>
<name>A0A0B7MT63_SINF1</name>
<dbReference type="AlphaFoldDB" id="A0A0B7MT63"/>
<keyword evidence="2" id="KW-0614">Plasmid</keyword>